<feature type="region of interest" description="Disordered" evidence="1">
    <location>
        <begin position="109"/>
        <end position="155"/>
    </location>
</feature>
<feature type="compositionally biased region" description="Basic residues" evidence="1">
    <location>
        <begin position="211"/>
        <end position="220"/>
    </location>
</feature>
<accession>A0A1D6PTX4</accession>
<dbReference type="EMBL" id="CM000780">
    <property type="protein sequence ID" value="AQK50072.1"/>
    <property type="molecule type" value="Genomic_DNA"/>
</dbReference>
<gene>
    <name evidence="2" type="ORF">ZEAMMB73_Zm00001d049348</name>
</gene>
<feature type="region of interest" description="Disordered" evidence="1">
    <location>
        <begin position="191"/>
        <end position="251"/>
    </location>
</feature>
<feature type="region of interest" description="Disordered" evidence="1">
    <location>
        <begin position="1"/>
        <end position="71"/>
    </location>
</feature>
<feature type="compositionally biased region" description="Basic and acidic residues" evidence="1">
    <location>
        <begin position="191"/>
        <end position="200"/>
    </location>
</feature>
<reference evidence="2" key="1">
    <citation type="submission" date="2015-12" db="EMBL/GenBank/DDBJ databases">
        <title>Update maize B73 reference genome by single molecule sequencing technologies.</title>
        <authorList>
            <consortium name="Maize Genome Sequencing Project"/>
            <person name="Ware D."/>
        </authorList>
    </citation>
    <scope>NUCLEOTIDE SEQUENCE</scope>
    <source>
        <tissue evidence="2">Seedling</tissue>
    </source>
</reference>
<name>A0A1D6PTX4_MAIZE</name>
<evidence type="ECO:0000313" key="2">
    <source>
        <dbReference type="EMBL" id="AQK50072.1"/>
    </source>
</evidence>
<dbReference type="AlphaFoldDB" id="A0A1D6PTX4"/>
<protein>
    <submittedName>
        <fullName evidence="2">Uncharacterized protein</fullName>
    </submittedName>
</protein>
<proteinExistence type="predicted"/>
<evidence type="ECO:0000256" key="1">
    <source>
        <dbReference type="SAM" id="MobiDB-lite"/>
    </source>
</evidence>
<feature type="compositionally biased region" description="Low complexity" evidence="1">
    <location>
        <begin position="31"/>
        <end position="42"/>
    </location>
</feature>
<dbReference type="InParanoid" id="A0A1D6PTX4"/>
<organism evidence="2">
    <name type="scientific">Zea mays</name>
    <name type="common">Maize</name>
    <dbReference type="NCBI Taxonomy" id="4577"/>
    <lineage>
        <taxon>Eukaryota</taxon>
        <taxon>Viridiplantae</taxon>
        <taxon>Streptophyta</taxon>
        <taxon>Embryophyta</taxon>
        <taxon>Tracheophyta</taxon>
        <taxon>Spermatophyta</taxon>
        <taxon>Magnoliopsida</taxon>
        <taxon>Liliopsida</taxon>
        <taxon>Poales</taxon>
        <taxon>Poaceae</taxon>
        <taxon>PACMAD clade</taxon>
        <taxon>Panicoideae</taxon>
        <taxon>Andropogonodae</taxon>
        <taxon>Andropogoneae</taxon>
        <taxon>Tripsacinae</taxon>
        <taxon>Zea</taxon>
    </lineage>
</organism>
<dbReference type="IntAct" id="A0A1D6PTX4">
    <property type="interactions" value="17"/>
</dbReference>
<sequence length="251" mass="27518">MYEMDRAFTQGSQCWGVRRPQQGKRRPWTSPSPRLSSKKSPSTNIKPRPRDNAGYLRQRRCPDIPPKPSQRDIDMLATAKLCWMPPPPAGHTESGTTLRRVPHCHRPVSLHPLTTTRRPRAHSPCNLSPPEPPGAPCKRAAKSSQRASQPAGRWHCRPALAPKLTPCPVTARATAHSGAATGRVGRGHLAGEHATAERHAHAASGLVRPAPVRHLRRPRGRTAPPRPPRPCPERGSGRSRRQQADASLPPS</sequence>